<evidence type="ECO:0000313" key="2">
    <source>
        <dbReference type="EMBL" id="KAK4377467.1"/>
    </source>
</evidence>
<proteinExistence type="predicted"/>
<name>A0AAE1VQA0_9SOLA</name>
<evidence type="ECO:0000256" key="1">
    <source>
        <dbReference type="SAM" id="MobiDB-lite"/>
    </source>
</evidence>
<feature type="region of interest" description="Disordered" evidence="1">
    <location>
        <begin position="1"/>
        <end position="24"/>
    </location>
</feature>
<comment type="caution">
    <text evidence="2">The sequence shown here is derived from an EMBL/GenBank/DDBJ whole genome shotgun (WGS) entry which is preliminary data.</text>
</comment>
<gene>
    <name evidence="2" type="ORF">RND71_003763</name>
</gene>
<dbReference type="EMBL" id="JAVYJV010000002">
    <property type="protein sequence ID" value="KAK4377467.1"/>
    <property type="molecule type" value="Genomic_DNA"/>
</dbReference>
<sequence length="108" mass="11857">MQEANSFCNSTNFVISNGGSTGRNSSSILVSTILERVREASPLAVYGKTSPQKYRTTCSMKGQTEEEGYINSSKSKEDSVQVMEQVIDSECIASVMLQMLNSCWGRLD</sequence>
<dbReference type="AlphaFoldDB" id="A0AAE1VQA0"/>
<reference evidence="2" key="1">
    <citation type="submission" date="2023-12" db="EMBL/GenBank/DDBJ databases">
        <title>Genome assembly of Anisodus tanguticus.</title>
        <authorList>
            <person name="Wang Y.-J."/>
        </authorList>
    </citation>
    <scope>NUCLEOTIDE SEQUENCE</scope>
    <source>
        <strain evidence="2">KB-2021</strain>
        <tissue evidence="2">Leaf</tissue>
    </source>
</reference>
<feature type="compositionally biased region" description="Polar residues" evidence="1">
    <location>
        <begin position="1"/>
        <end position="15"/>
    </location>
</feature>
<protein>
    <submittedName>
        <fullName evidence="2">Uncharacterized protein</fullName>
    </submittedName>
</protein>
<evidence type="ECO:0000313" key="3">
    <source>
        <dbReference type="Proteomes" id="UP001291623"/>
    </source>
</evidence>
<organism evidence="2 3">
    <name type="scientific">Anisodus tanguticus</name>
    <dbReference type="NCBI Taxonomy" id="243964"/>
    <lineage>
        <taxon>Eukaryota</taxon>
        <taxon>Viridiplantae</taxon>
        <taxon>Streptophyta</taxon>
        <taxon>Embryophyta</taxon>
        <taxon>Tracheophyta</taxon>
        <taxon>Spermatophyta</taxon>
        <taxon>Magnoliopsida</taxon>
        <taxon>eudicotyledons</taxon>
        <taxon>Gunneridae</taxon>
        <taxon>Pentapetalae</taxon>
        <taxon>asterids</taxon>
        <taxon>lamiids</taxon>
        <taxon>Solanales</taxon>
        <taxon>Solanaceae</taxon>
        <taxon>Solanoideae</taxon>
        <taxon>Hyoscyameae</taxon>
        <taxon>Anisodus</taxon>
    </lineage>
</organism>
<accession>A0AAE1VQA0</accession>
<dbReference type="Proteomes" id="UP001291623">
    <property type="component" value="Unassembled WGS sequence"/>
</dbReference>
<keyword evidence="3" id="KW-1185">Reference proteome</keyword>